<dbReference type="WBParaSite" id="SBAD_0000562901-mRNA-1">
    <property type="protein sequence ID" value="SBAD_0000562901-mRNA-1"/>
    <property type="gene ID" value="SBAD_0000562901"/>
</dbReference>
<reference evidence="1 2" key="2">
    <citation type="submission" date="2018-11" db="EMBL/GenBank/DDBJ databases">
        <authorList>
            <consortium name="Pathogen Informatics"/>
        </authorList>
    </citation>
    <scope>NUCLEOTIDE SEQUENCE [LARGE SCALE GENOMIC DNA]</scope>
</reference>
<name>A0A183IP65_9BILA</name>
<sequence>MNADPKAVDHEGRSALWYATNSKSKECADILLQNGCMFDIIQTPTTRRTQKEGGTPNVIDPATTRLGQRRFSSPAEEYYAKNCNDVFENLPASVI</sequence>
<dbReference type="InterPro" id="IPR036770">
    <property type="entry name" value="Ankyrin_rpt-contain_sf"/>
</dbReference>
<reference evidence="3" key="1">
    <citation type="submission" date="2016-06" db="UniProtKB">
        <authorList>
            <consortium name="WormBaseParasite"/>
        </authorList>
    </citation>
    <scope>IDENTIFICATION</scope>
</reference>
<evidence type="ECO:0000313" key="1">
    <source>
        <dbReference type="EMBL" id="VDP07156.1"/>
    </source>
</evidence>
<dbReference type="Gene3D" id="1.25.40.20">
    <property type="entry name" value="Ankyrin repeat-containing domain"/>
    <property type="match status" value="1"/>
</dbReference>
<keyword evidence="2" id="KW-1185">Reference proteome</keyword>
<dbReference type="OrthoDB" id="6136903at2759"/>
<dbReference type="AlphaFoldDB" id="A0A183IP65"/>
<dbReference type="Proteomes" id="UP000270296">
    <property type="component" value="Unassembled WGS sequence"/>
</dbReference>
<dbReference type="EMBL" id="UZAM01008973">
    <property type="protein sequence ID" value="VDP07156.1"/>
    <property type="molecule type" value="Genomic_DNA"/>
</dbReference>
<accession>A0A183IP65</accession>
<organism evidence="3">
    <name type="scientific">Soboliphyme baturini</name>
    <dbReference type="NCBI Taxonomy" id="241478"/>
    <lineage>
        <taxon>Eukaryota</taxon>
        <taxon>Metazoa</taxon>
        <taxon>Ecdysozoa</taxon>
        <taxon>Nematoda</taxon>
        <taxon>Enoplea</taxon>
        <taxon>Dorylaimia</taxon>
        <taxon>Dioctophymatida</taxon>
        <taxon>Dioctophymatoidea</taxon>
        <taxon>Soboliphymatidae</taxon>
        <taxon>Soboliphyme</taxon>
    </lineage>
</organism>
<protein>
    <submittedName>
        <fullName evidence="3">ANK_REP_REGION domain-containing protein</fullName>
    </submittedName>
</protein>
<dbReference type="SUPFAM" id="SSF48403">
    <property type="entry name" value="Ankyrin repeat"/>
    <property type="match status" value="1"/>
</dbReference>
<gene>
    <name evidence="1" type="ORF">SBAD_LOCUS5412</name>
</gene>
<proteinExistence type="predicted"/>
<evidence type="ECO:0000313" key="3">
    <source>
        <dbReference type="WBParaSite" id="SBAD_0000562901-mRNA-1"/>
    </source>
</evidence>
<evidence type="ECO:0000313" key="2">
    <source>
        <dbReference type="Proteomes" id="UP000270296"/>
    </source>
</evidence>